<proteinExistence type="predicted"/>
<dbReference type="Gene3D" id="3.30.460.10">
    <property type="entry name" value="Beta Polymerase, domain 2"/>
    <property type="match status" value="1"/>
</dbReference>
<dbReference type="PANTHER" id="PTHR12271:SF133">
    <property type="entry name" value="POLY(A) RNA POLYMERASE, MITOCHONDRIAL"/>
    <property type="match status" value="1"/>
</dbReference>
<organism evidence="2 3">
    <name type="scientific">Lepeophtheirus salmonis</name>
    <name type="common">Salmon louse</name>
    <name type="synonym">Caligus salmonis</name>
    <dbReference type="NCBI Taxonomy" id="72036"/>
    <lineage>
        <taxon>Eukaryota</taxon>
        <taxon>Metazoa</taxon>
        <taxon>Ecdysozoa</taxon>
        <taxon>Arthropoda</taxon>
        <taxon>Crustacea</taxon>
        <taxon>Multicrustacea</taxon>
        <taxon>Hexanauplia</taxon>
        <taxon>Copepoda</taxon>
        <taxon>Siphonostomatoida</taxon>
        <taxon>Caligidae</taxon>
        <taxon>Lepeophtheirus</taxon>
    </lineage>
</organism>
<dbReference type="Pfam" id="PF22600">
    <property type="entry name" value="MTPAP-like_central"/>
    <property type="match status" value="1"/>
</dbReference>
<evidence type="ECO:0000313" key="2">
    <source>
        <dbReference type="EMBL" id="CAF2891594.1"/>
    </source>
</evidence>
<dbReference type="SUPFAM" id="SSF81631">
    <property type="entry name" value="PAP/OAS1 substrate-binding domain"/>
    <property type="match status" value="1"/>
</dbReference>
<protein>
    <submittedName>
        <fullName evidence="2">MTPAP</fullName>
        <ecNumber evidence="2">2.7.7.19</ecNumber>
    </submittedName>
</protein>
<dbReference type="GO" id="GO:0031123">
    <property type="term" value="P:RNA 3'-end processing"/>
    <property type="evidence" value="ECO:0007669"/>
    <property type="project" value="TreeGrafter"/>
</dbReference>
<feature type="domain" description="Poly(A) RNA polymerase mitochondrial-like central palm" evidence="1">
    <location>
        <begin position="178"/>
        <end position="307"/>
    </location>
</feature>
<dbReference type="CDD" id="cd05402">
    <property type="entry name" value="NT_PAP_TUTase"/>
    <property type="match status" value="1"/>
</dbReference>
<dbReference type="InterPro" id="IPR043519">
    <property type="entry name" value="NT_sf"/>
</dbReference>
<dbReference type="EC" id="2.7.7.19" evidence="2"/>
<dbReference type="GO" id="GO:1990817">
    <property type="term" value="F:poly(A) RNA polymerase activity"/>
    <property type="evidence" value="ECO:0007669"/>
    <property type="project" value="UniProtKB-EC"/>
</dbReference>
<gene>
    <name evidence="2" type="ORF">LSAA_8038</name>
</gene>
<evidence type="ECO:0000259" key="1">
    <source>
        <dbReference type="Pfam" id="PF22600"/>
    </source>
</evidence>
<evidence type="ECO:0000313" key="3">
    <source>
        <dbReference type="Proteomes" id="UP000675881"/>
    </source>
</evidence>
<sequence>MKQTKARKEEKNDWINALLPEQSEQELGLEIRLRYASHRSHRGSRGAAAKDMLLSSVPETRSTLSHVPSRDEKCPFVPTFESIIQTRRKQAAKTDSKELSNFYIVEFQEESSIEKALYSKEGVQFFDYSRKEVDTFIPVRSPFTWLFGGGAKETERDKRPSVTELPSFLSDITSLELQILEFERLSNMLDISSRIRFLTCRQLELCLSGLFGTFVSILPFGSSVNSFGSCDSDLDMVINFSSLEKNDDSASQLYFHDIVPGIRNVQSISNARVPILKYHHQLLNLECDLSASSLSGVFMSELLYLYGEMDSRVRPLVLVIRRWAKEYGLVTNTRPTKMFTNFTITLLVIFFLQHNHKILPSVDCLRELGDPKELKICSDGVKRDFLTDISGYQSYLNSQYSLNEDKPTLEALLKDFFSTFMEILTSRGLLYVLILAKYVDQERTGLILSIL</sequence>
<reference evidence="2" key="1">
    <citation type="submission" date="2021-02" db="EMBL/GenBank/DDBJ databases">
        <authorList>
            <person name="Bekaert M."/>
        </authorList>
    </citation>
    <scope>NUCLEOTIDE SEQUENCE</scope>
    <source>
        <strain evidence="2">IoA-00</strain>
    </source>
</reference>
<keyword evidence="3" id="KW-1185">Reference proteome</keyword>
<dbReference type="OrthoDB" id="434989at2759"/>
<keyword evidence="2" id="KW-0808">Transferase</keyword>
<dbReference type="EMBL" id="HG994582">
    <property type="protein sequence ID" value="CAF2891594.1"/>
    <property type="molecule type" value="Genomic_DNA"/>
</dbReference>
<dbReference type="InterPro" id="IPR054708">
    <property type="entry name" value="MTPAP-like_central"/>
</dbReference>
<accession>A0A7R8CQ37</accession>
<dbReference type="PANTHER" id="PTHR12271">
    <property type="entry name" value="POLY A POLYMERASE CID PAP -RELATED"/>
    <property type="match status" value="1"/>
</dbReference>
<dbReference type="Proteomes" id="UP000675881">
    <property type="component" value="Chromosome 3"/>
</dbReference>
<dbReference type="Gene3D" id="1.10.1410.10">
    <property type="match status" value="1"/>
</dbReference>
<keyword evidence="2" id="KW-0548">Nucleotidyltransferase</keyword>
<dbReference type="SUPFAM" id="SSF81301">
    <property type="entry name" value="Nucleotidyltransferase"/>
    <property type="match status" value="1"/>
</dbReference>
<name>A0A7R8CQ37_LEPSM</name>
<dbReference type="AlphaFoldDB" id="A0A7R8CQ37"/>